<dbReference type="Gene3D" id="2.60.120.40">
    <property type="match status" value="1"/>
</dbReference>
<evidence type="ECO:0000313" key="6">
    <source>
        <dbReference type="EMBL" id="MED6284275.1"/>
    </source>
</evidence>
<evidence type="ECO:0000256" key="3">
    <source>
        <dbReference type="ARBA" id="ARBA00024947"/>
    </source>
</evidence>
<comment type="subunit">
    <text evidence="2">Interacts with coenzyme Q.</text>
</comment>
<sequence>MWQRRHAPLALVDMKDGTFLKAVRGNSRRAHFRHLGSCGILAERRTSLQLCPATPMRTTRRTFINLAAPISTRRMEYTESRILEYTPEEMYNVVANVEEYKYFVPWCKKSRMTKGPNGDIRAELEIGFPPITERYTSKLTFVPNHQVRGVCSDGSLFSHLETVWRFSPGAKDLPGSCKVDFFVSFEFKSLLHSQLACVFFDEVVKQMSHLRTDEDNDKVSQCEGSASCCNICSPTSVTQKMGELGEKVANLAEKITFLETRLQHAEKEVLELRSLTGSTPQVAFSAALRNSGSGNTGPFNTATPLQYAKVFSNTGNSYNPSTGIFTAMISGMYFFRFSMFNNLAPTPNSVVSLMKNNERLTSVWDTSGTDSNDMGSNAVVIPLKVGDNMYVQLEPNRVVYDDGMNYNTFSGFLLFPM</sequence>
<dbReference type="PRINTS" id="PR00007">
    <property type="entry name" value="COMPLEMNTC1Q"/>
</dbReference>
<dbReference type="Proteomes" id="UP001352852">
    <property type="component" value="Unassembled WGS sequence"/>
</dbReference>
<dbReference type="InterPro" id="IPR001073">
    <property type="entry name" value="C1q_dom"/>
</dbReference>
<dbReference type="Pfam" id="PF00386">
    <property type="entry name" value="C1q"/>
    <property type="match status" value="1"/>
</dbReference>
<dbReference type="SMART" id="SM00110">
    <property type="entry name" value="C1Q"/>
    <property type="match status" value="1"/>
</dbReference>
<feature type="coiled-coil region" evidence="4">
    <location>
        <begin position="248"/>
        <end position="275"/>
    </location>
</feature>
<dbReference type="PROSITE" id="PS50871">
    <property type="entry name" value="C1Q"/>
    <property type="match status" value="1"/>
</dbReference>
<dbReference type="InterPro" id="IPR044996">
    <property type="entry name" value="COQ10-like"/>
</dbReference>
<protein>
    <recommendedName>
        <fullName evidence="5">C1q domain-containing protein</fullName>
    </recommendedName>
</protein>
<organism evidence="6 7">
    <name type="scientific">Characodon lateralis</name>
    <dbReference type="NCBI Taxonomy" id="208331"/>
    <lineage>
        <taxon>Eukaryota</taxon>
        <taxon>Metazoa</taxon>
        <taxon>Chordata</taxon>
        <taxon>Craniata</taxon>
        <taxon>Vertebrata</taxon>
        <taxon>Euteleostomi</taxon>
        <taxon>Actinopterygii</taxon>
        <taxon>Neopterygii</taxon>
        <taxon>Teleostei</taxon>
        <taxon>Neoteleostei</taxon>
        <taxon>Acanthomorphata</taxon>
        <taxon>Ovalentaria</taxon>
        <taxon>Atherinomorphae</taxon>
        <taxon>Cyprinodontiformes</taxon>
        <taxon>Goodeidae</taxon>
        <taxon>Characodon</taxon>
    </lineage>
</organism>
<dbReference type="EMBL" id="JAHUTJ010050671">
    <property type="protein sequence ID" value="MED6284275.1"/>
    <property type="molecule type" value="Genomic_DNA"/>
</dbReference>
<dbReference type="SUPFAM" id="SSF55961">
    <property type="entry name" value="Bet v1-like"/>
    <property type="match status" value="1"/>
</dbReference>
<keyword evidence="4" id="KW-0175">Coiled coil</keyword>
<name>A0ABU7EBU2_9TELE</name>
<keyword evidence="7" id="KW-1185">Reference proteome</keyword>
<feature type="domain" description="C1q" evidence="5">
    <location>
        <begin position="277"/>
        <end position="417"/>
    </location>
</feature>
<evidence type="ECO:0000256" key="2">
    <source>
        <dbReference type="ARBA" id="ARBA00011814"/>
    </source>
</evidence>
<accession>A0ABU7EBU2</accession>
<dbReference type="Gene3D" id="3.30.530.20">
    <property type="match status" value="1"/>
</dbReference>
<comment type="function">
    <text evidence="3">Required for the function of coenzyme Q in the respiratory chain. May serve as a chaperone or may be involved in the transport of Q6 from its site of synthesis to the catalytic sites of the respiratory complexes.</text>
</comment>
<comment type="similarity">
    <text evidence="1">Belongs to the COQ10 family.</text>
</comment>
<dbReference type="Pfam" id="PF03364">
    <property type="entry name" value="Polyketide_cyc"/>
    <property type="match status" value="1"/>
</dbReference>
<evidence type="ECO:0000313" key="7">
    <source>
        <dbReference type="Proteomes" id="UP001352852"/>
    </source>
</evidence>
<dbReference type="PANTHER" id="PTHR12901:SF14">
    <property type="entry name" value="COENZYME Q-BINDING PROTEIN COQ10 HOMOLOG, MITOCHONDRIAL"/>
    <property type="match status" value="1"/>
</dbReference>
<proteinExistence type="inferred from homology"/>
<evidence type="ECO:0000256" key="1">
    <source>
        <dbReference type="ARBA" id="ARBA00006885"/>
    </source>
</evidence>
<reference evidence="6 7" key="1">
    <citation type="submission" date="2021-06" db="EMBL/GenBank/DDBJ databases">
        <authorList>
            <person name="Palmer J.M."/>
        </authorList>
    </citation>
    <scope>NUCLEOTIDE SEQUENCE [LARGE SCALE GENOMIC DNA]</scope>
    <source>
        <strain evidence="6 7">CL_MEX2019</strain>
        <tissue evidence="6">Muscle</tissue>
    </source>
</reference>
<comment type="caution">
    <text evidence="6">The sequence shown here is derived from an EMBL/GenBank/DDBJ whole genome shotgun (WGS) entry which is preliminary data.</text>
</comment>
<evidence type="ECO:0000259" key="5">
    <source>
        <dbReference type="PROSITE" id="PS50871"/>
    </source>
</evidence>
<dbReference type="CDD" id="cd07813">
    <property type="entry name" value="COQ10p_like"/>
    <property type="match status" value="1"/>
</dbReference>
<dbReference type="InterPro" id="IPR008983">
    <property type="entry name" value="Tumour_necrosis_fac-like_dom"/>
</dbReference>
<evidence type="ECO:0000256" key="4">
    <source>
        <dbReference type="SAM" id="Coils"/>
    </source>
</evidence>
<dbReference type="PANTHER" id="PTHR12901">
    <property type="entry name" value="SPERM PROTEIN HOMOLOG"/>
    <property type="match status" value="1"/>
</dbReference>
<dbReference type="SUPFAM" id="SSF49842">
    <property type="entry name" value="TNF-like"/>
    <property type="match status" value="1"/>
</dbReference>
<dbReference type="InterPro" id="IPR023393">
    <property type="entry name" value="START-like_dom_sf"/>
</dbReference>
<gene>
    <name evidence="6" type="ORF">CHARACLAT_017586</name>
</gene>
<dbReference type="InterPro" id="IPR005031">
    <property type="entry name" value="COQ10_START"/>
</dbReference>